<keyword evidence="1" id="KW-0808">Transferase</keyword>
<dbReference type="Proteomes" id="UP000310017">
    <property type="component" value="Chromosome"/>
</dbReference>
<dbReference type="Gene3D" id="3.40.50.2000">
    <property type="entry name" value="Glycogen Phosphorylase B"/>
    <property type="match status" value="2"/>
</dbReference>
<dbReference type="RefSeq" id="WP_138851153.1">
    <property type="nucleotide sequence ID" value="NZ_CP040710.1"/>
</dbReference>
<sequence length="439" mass="50458">MPLPKVLILNQPFVNDTGGGITLSNLFSGWDKDKLAVACLGYVLTPHIDPTVCNNYYQLGDEERKWIFPFNILSRTYKSGPIKFTDTSKKNIVEEVSKSKTRVGFLNTYLNPFLEFTGLSQIITRTTLSPKFKRWLDEYSPDVIYLQCSTRESILFCIEVLKYLKKPSVFHMMDDWPMLIGIKGFFGSYWKNRIDKEFKELLNLADTHLSICDYMAEAYKIRYGIDFVTFHNPIDIDFWQKGQKKQYALNGTPKLMYAGRIGLGIDDSLKTVAKAIEKINTELQMNIQFIIQSIAAPSWINNYSVVVHKNFVPYSQLPFEFGSVDFLILPYDFSPESLAYIKYSMPTKASEYMASGTPIIIYAPQETALVDYAQRNKWATLVTDQAENKLVEGLKKIILDDNYRRKLAEIATNVAIERHDIRTVGKDFQKILSETARKN</sequence>
<dbReference type="EMBL" id="CP040710">
    <property type="protein sequence ID" value="QCW98798.1"/>
    <property type="molecule type" value="Genomic_DNA"/>
</dbReference>
<proteinExistence type="predicted"/>
<dbReference type="OrthoDB" id="1100717at2"/>
<dbReference type="GO" id="GO:0016740">
    <property type="term" value="F:transferase activity"/>
    <property type="evidence" value="ECO:0007669"/>
    <property type="project" value="UniProtKB-KW"/>
</dbReference>
<organism evidence="1 2">
    <name type="scientific">Aggregatimonas sangjinii</name>
    <dbReference type="NCBI Taxonomy" id="2583587"/>
    <lineage>
        <taxon>Bacteria</taxon>
        <taxon>Pseudomonadati</taxon>
        <taxon>Bacteroidota</taxon>
        <taxon>Flavobacteriia</taxon>
        <taxon>Flavobacteriales</taxon>
        <taxon>Flavobacteriaceae</taxon>
        <taxon>Aggregatimonas</taxon>
    </lineage>
</organism>
<dbReference type="KEGG" id="asag:FGM00_01190"/>
<accession>A0A5B7SN13</accession>
<name>A0A5B7SN13_9FLAO</name>
<evidence type="ECO:0000313" key="1">
    <source>
        <dbReference type="EMBL" id="QCW98798.1"/>
    </source>
</evidence>
<gene>
    <name evidence="1" type="ORF">FGM00_01190</name>
</gene>
<protein>
    <submittedName>
        <fullName evidence="1">Glycosyltransferase family 4 protein</fullName>
    </submittedName>
</protein>
<reference evidence="1 2" key="1">
    <citation type="submission" date="2019-05" db="EMBL/GenBank/DDBJ databases">
        <title>Genome sequencing of F202Z8.</title>
        <authorList>
            <person name="Kwon Y.M."/>
        </authorList>
    </citation>
    <scope>NUCLEOTIDE SEQUENCE [LARGE SCALE GENOMIC DNA]</scope>
    <source>
        <strain evidence="1 2">F202Z8</strain>
    </source>
</reference>
<dbReference type="SUPFAM" id="SSF53756">
    <property type="entry name" value="UDP-Glycosyltransferase/glycogen phosphorylase"/>
    <property type="match status" value="1"/>
</dbReference>
<dbReference type="AlphaFoldDB" id="A0A5B7SN13"/>
<evidence type="ECO:0000313" key="2">
    <source>
        <dbReference type="Proteomes" id="UP000310017"/>
    </source>
</evidence>
<keyword evidence="2" id="KW-1185">Reference proteome</keyword>